<keyword evidence="10 15" id="KW-0186">Copper</keyword>
<evidence type="ECO:0000256" key="13">
    <source>
        <dbReference type="ARBA" id="ARBA00047816"/>
    </source>
</evidence>
<dbReference type="PANTHER" id="PTHR22888">
    <property type="entry name" value="CYTOCHROME C OXIDASE, SUBUNIT II"/>
    <property type="match status" value="1"/>
</dbReference>
<dbReference type="GO" id="GO:0016491">
    <property type="term" value="F:oxidoreductase activity"/>
    <property type="evidence" value="ECO:0007669"/>
    <property type="project" value="InterPro"/>
</dbReference>
<dbReference type="Gene3D" id="1.10.287.90">
    <property type="match status" value="1"/>
</dbReference>
<dbReference type="InterPro" id="IPR008972">
    <property type="entry name" value="Cupredoxin"/>
</dbReference>
<name>A0A0U3T2Z3_9ACTN</name>
<keyword evidence="5 14" id="KW-0812">Transmembrane</keyword>
<dbReference type="InterPro" id="IPR036257">
    <property type="entry name" value="Cyt_c_oxidase_su2_TM_sf"/>
</dbReference>
<evidence type="ECO:0000256" key="9">
    <source>
        <dbReference type="ARBA" id="ARBA00022989"/>
    </source>
</evidence>
<dbReference type="InterPro" id="IPR002429">
    <property type="entry name" value="CcO_II-like_C"/>
</dbReference>
<dbReference type="SUPFAM" id="SSF81464">
    <property type="entry name" value="Cytochrome c oxidase subunit II-like, transmembrane region"/>
    <property type="match status" value="1"/>
</dbReference>
<dbReference type="InterPro" id="IPR014222">
    <property type="entry name" value="Cyt_c_oxidase_su2"/>
</dbReference>
<evidence type="ECO:0000256" key="3">
    <source>
        <dbReference type="ARBA" id="ARBA00022448"/>
    </source>
</evidence>
<dbReference type="InterPro" id="IPR011759">
    <property type="entry name" value="Cyt_c_oxidase_su2_TM_dom"/>
</dbReference>
<evidence type="ECO:0000256" key="15">
    <source>
        <dbReference type="RuleBase" id="RU004024"/>
    </source>
</evidence>
<accession>A0A0U3T2Z3</accession>
<dbReference type="InterPro" id="IPR001505">
    <property type="entry name" value="Copper_CuA"/>
</dbReference>
<evidence type="ECO:0000256" key="17">
    <source>
        <dbReference type="SAM" id="Phobius"/>
    </source>
</evidence>
<dbReference type="KEGG" id="aer:AERYTH_10755"/>
<reference evidence="19 20" key="1">
    <citation type="journal article" date="1991" name="Int. J. Syst. Bacteriol.">
        <title>Description of the erythromycin-producing bacterium Arthrobacter sp. strain NRRL B-3381 as Aeromicrobium erythreum gen. nov., sp. nov.</title>
        <authorList>
            <person name="Miller E.S."/>
            <person name="Woese C.R."/>
            <person name="Brenner S."/>
        </authorList>
    </citation>
    <scope>NUCLEOTIDE SEQUENCE [LARGE SCALE GENOMIC DNA]</scope>
    <source>
        <strain evidence="19 20">AR18</strain>
    </source>
</reference>
<dbReference type="CDD" id="cd13919">
    <property type="entry name" value="CuRO_HCO_II_like_5"/>
    <property type="match status" value="1"/>
</dbReference>
<evidence type="ECO:0000313" key="20">
    <source>
        <dbReference type="Proteomes" id="UP000067689"/>
    </source>
</evidence>
<dbReference type="GO" id="GO:0042773">
    <property type="term" value="P:ATP synthesis coupled electron transport"/>
    <property type="evidence" value="ECO:0007669"/>
    <property type="project" value="TreeGrafter"/>
</dbReference>
<dbReference type="NCBIfam" id="TIGR02866">
    <property type="entry name" value="CoxB"/>
    <property type="match status" value="1"/>
</dbReference>
<feature type="transmembrane region" description="Helical" evidence="17">
    <location>
        <begin position="63"/>
        <end position="85"/>
    </location>
</feature>
<evidence type="ECO:0000256" key="5">
    <source>
        <dbReference type="ARBA" id="ARBA00022692"/>
    </source>
</evidence>
<keyword evidence="7" id="KW-1278">Translocase</keyword>
<comment type="similarity">
    <text evidence="2 14">Belongs to the cytochrome c oxidase subunit 2 family.</text>
</comment>
<comment type="cofactor">
    <cofactor evidence="15">
        <name>Cu cation</name>
        <dbReference type="ChEBI" id="CHEBI:23378"/>
    </cofactor>
    <text evidence="15">Binds a copper A center.</text>
</comment>
<dbReference type="PROSITE" id="PS00078">
    <property type="entry name" value="COX2"/>
    <property type="match status" value="1"/>
</dbReference>
<comment type="catalytic activity">
    <reaction evidence="13 15">
        <text>4 Fe(II)-[cytochrome c] + O2 + 8 H(+)(in) = 4 Fe(III)-[cytochrome c] + 2 H2O + 4 H(+)(out)</text>
        <dbReference type="Rhea" id="RHEA:11436"/>
        <dbReference type="Rhea" id="RHEA-COMP:10350"/>
        <dbReference type="Rhea" id="RHEA-COMP:14399"/>
        <dbReference type="ChEBI" id="CHEBI:15377"/>
        <dbReference type="ChEBI" id="CHEBI:15378"/>
        <dbReference type="ChEBI" id="CHEBI:15379"/>
        <dbReference type="ChEBI" id="CHEBI:29033"/>
        <dbReference type="ChEBI" id="CHEBI:29034"/>
        <dbReference type="EC" id="7.1.1.9"/>
    </reaction>
</comment>
<evidence type="ECO:0000256" key="16">
    <source>
        <dbReference type="SAM" id="MobiDB-lite"/>
    </source>
</evidence>
<dbReference type="EC" id="7.1.1.9" evidence="15"/>
<evidence type="ECO:0000256" key="1">
    <source>
        <dbReference type="ARBA" id="ARBA00004141"/>
    </source>
</evidence>
<sequence length="300" mass="33644">MNRSSHEWCGQERRLVGRMKLAAAVVVAVLLSGCSPVADHDIKRLALPVAASDRSQPVWDLWLGAWIAVLVVFVLVFGLIVYASVRYRRRSDDEVPTQVRYNLPLEALYTIAPVIVVAVFFFHTVTSQNEVLKEVENPDHTIEVVGSKWQWAFNYLDEDATQGEDVYDFGTPDQPAELWLPKGESVRFNLRSPDVIHSFWIPEFYFKMDVVPGRDNTFDMTPTREGTFTGRCAELCGLYHSRMIFKVNVVSPEEYEAHLQDLVRIGQIGAPAGQKEADAVAGLRGADTEDDQDVQDGAGN</sequence>
<evidence type="ECO:0000256" key="2">
    <source>
        <dbReference type="ARBA" id="ARBA00007866"/>
    </source>
</evidence>
<evidence type="ECO:0000256" key="10">
    <source>
        <dbReference type="ARBA" id="ARBA00023008"/>
    </source>
</evidence>
<keyword evidence="4 14" id="KW-0679">Respiratory chain</keyword>
<dbReference type="PATRIC" id="fig|2041.4.peg.2249"/>
<keyword evidence="6 15" id="KW-0479">Metal-binding</keyword>
<dbReference type="SUPFAM" id="SSF49503">
    <property type="entry name" value="Cupredoxins"/>
    <property type="match status" value="1"/>
</dbReference>
<evidence type="ECO:0000256" key="8">
    <source>
        <dbReference type="ARBA" id="ARBA00022982"/>
    </source>
</evidence>
<dbReference type="GO" id="GO:0004129">
    <property type="term" value="F:cytochrome-c oxidase activity"/>
    <property type="evidence" value="ECO:0007669"/>
    <property type="project" value="UniProtKB-EC"/>
</dbReference>
<evidence type="ECO:0000259" key="18">
    <source>
        <dbReference type="PROSITE" id="PS50857"/>
    </source>
</evidence>
<keyword evidence="20" id="KW-1185">Reference proteome</keyword>
<comment type="subcellular location">
    <subcellularLocation>
        <location evidence="14">Cell membrane</location>
        <topology evidence="14">Multi-pass membrane protein</topology>
    </subcellularLocation>
    <subcellularLocation>
        <location evidence="1">Membrane</location>
        <topology evidence="1">Multi-pass membrane protein</topology>
    </subcellularLocation>
</comment>
<keyword evidence="8 14" id="KW-0249">Electron transport</keyword>
<keyword evidence="9 17" id="KW-1133">Transmembrane helix</keyword>
<dbReference type="GO" id="GO:0005886">
    <property type="term" value="C:plasma membrane"/>
    <property type="evidence" value="ECO:0007669"/>
    <property type="project" value="UniProtKB-SubCell"/>
</dbReference>
<evidence type="ECO:0000313" key="19">
    <source>
        <dbReference type="EMBL" id="ALX05146.1"/>
    </source>
</evidence>
<feature type="region of interest" description="Disordered" evidence="16">
    <location>
        <begin position="279"/>
        <end position="300"/>
    </location>
</feature>
<dbReference type="STRING" id="2041.AERYTH_10755"/>
<dbReference type="EMBL" id="CP011502">
    <property type="protein sequence ID" value="ALX05146.1"/>
    <property type="molecule type" value="Genomic_DNA"/>
</dbReference>
<feature type="transmembrane region" description="Helical" evidence="17">
    <location>
        <begin position="106"/>
        <end position="125"/>
    </location>
</feature>
<dbReference type="GO" id="GO:0005507">
    <property type="term" value="F:copper ion binding"/>
    <property type="evidence" value="ECO:0007669"/>
    <property type="project" value="InterPro"/>
</dbReference>
<protein>
    <recommendedName>
        <fullName evidence="15">Cytochrome c oxidase subunit 2</fullName>
        <ecNumber evidence="15">7.1.1.9</ecNumber>
    </recommendedName>
</protein>
<organism evidence="19 20">
    <name type="scientific">Aeromicrobium erythreum</name>
    <dbReference type="NCBI Taxonomy" id="2041"/>
    <lineage>
        <taxon>Bacteria</taxon>
        <taxon>Bacillati</taxon>
        <taxon>Actinomycetota</taxon>
        <taxon>Actinomycetes</taxon>
        <taxon>Propionibacteriales</taxon>
        <taxon>Nocardioidaceae</taxon>
        <taxon>Aeromicrobium</taxon>
    </lineage>
</organism>
<evidence type="ECO:0000256" key="11">
    <source>
        <dbReference type="ARBA" id="ARBA00023136"/>
    </source>
</evidence>
<dbReference type="Pfam" id="PF00116">
    <property type="entry name" value="COX2"/>
    <property type="match status" value="1"/>
</dbReference>
<gene>
    <name evidence="19" type="ORF">AERYTH_10755</name>
</gene>
<evidence type="ECO:0000256" key="12">
    <source>
        <dbReference type="ARBA" id="ARBA00024688"/>
    </source>
</evidence>
<dbReference type="PRINTS" id="PR01166">
    <property type="entry name" value="CYCOXIDASEII"/>
</dbReference>
<feature type="domain" description="Cytochrome oxidase subunit II copper A binding" evidence="18">
    <location>
        <begin position="137"/>
        <end position="261"/>
    </location>
</feature>
<dbReference type="Proteomes" id="UP000067689">
    <property type="component" value="Chromosome"/>
</dbReference>
<proteinExistence type="inferred from homology"/>
<evidence type="ECO:0000256" key="14">
    <source>
        <dbReference type="RuleBase" id="RU000456"/>
    </source>
</evidence>
<dbReference type="PROSITE" id="PS50857">
    <property type="entry name" value="COX2_CUA"/>
    <property type="match status" value="1"/>
</dbReference>
<dbReference type="PROSITE" id="PS51257">
    <property type="entry name" value="PROKAR_LIPOPROTEIN"/>
    <property type="match status" value="1"/>
</dbReference>
<dbReference type="AlphaFoldDB" id="A0A0U3T2Z3"/>
<comment type="function">
    <text evidence="12 15">Subunits I and II form the functional core of the enzyme complex. Electrons originating in cytochrome c are transferred via heme a and Cu(A) to the binuclear center formed by heme a3 and Cu(B).</text>
</comment>
<evidence type="ECO:0000256" key="7">
    <source>
        <dbReference type="ARBA" id="ARBA00022967"/>
    </source>
</evidence>
<dbReference type="InterPro" id="IPR045187">
    <property type="entry name" value="CcO_II"/>
</dbReference>
<dbReference type="PANTHER" id="PTHR22888:SF9">
    <property type="entry name" value="CYTOCHROME C OXIDASE SUBUNIT 2"/>
    <property type="match status" value="1"/>
</dbReference>
<dbReference type="Gene3D" id="2.60.40.420">
    <property type="entry name" value="Cupredoxins - blue copper proteins"/>
    <property type="match status" value="1"/>
</dbReference>
<evidence type="ECO:0000256" key="4">
    <source>
        <dbReference type="ARBA" id="ARBA00022660"/>
    </source>
</evidence>
<evidence type="ECO:0000256" key="6">
    <source>
        <dbReference type="ARBA" id="ARBA00022723"/>
    </source>
</evidence>
<keyword evidence="11 17" id="KW-0472">Membrane</keyword>
<keyword evidence="3 14" id="KW-0813">Transport</keyword>
<dbReference type="Pfam" id="PF02790">
    <property type="entry name" value="COX2_TM"/>
    <property type="match status" value="1"/>
</dbReference>